<protein>
    <submittedName>
        <fullName evidence="6">Restriction modification system DNA specificity domain (Modular protein)</fullName>
    </submittedName>
</protein>
<name>A0A1G5SFY1_9PROT</name>
<reference evidence="6 7" key="1">
    <citation type="submission" date="2016-10" db="EMBL/GenBank/DDBJ databases">
        <authorList>
            <person name="de Groot N.N."/>
        </authorList>
    </citation>
    <scope>NUCLEOTIDE SEQUENCE [LARGE SCALE GENOMIC DNA]</scope>
    <source>
        <strain evidence="6">1</strain>
    </source>
</reference>
<dbReference type="Pfam" id="PF18765">
    <property type="entry name" value="Polbeta"/>
    <property type="match status" value="1"/>
</dbReference>
<dbReference type="InterPro" id="IPR044946">
    <property type="entry name" value="Restrct_endonuc_typeI_TRD_sf"/>
</dbReference>
<dbReference type="InterPro" id="IPR000055">
    <property type="entry name" value="Restrct_endonuc_typeI_TRD"/>
</dbReference>
<keyword evidence="7" id="KW-1185">Reference proteome</keyword>
<dbReference type="InterPro" id="IPR043519">
    <property type="entry name" value="NT_sf"/>
</dbReference>
<feature type="domain" description="Polymerase beta nucleotidyltransferase" evidence="5">
    <location>
        <begin position="19"/>
        <end position="102"/>
    </location>
</feature>
<dbReference type="PANTHER" id="PTHR30408:SF13">
    <property type="entry name" value="TYPE I RESTRICTION ENZYME HINDI SPECIFICITY SUBUNIT"/>
    <property type="match status" value="1"/>
</dbReference>
<dbReference type="CDD" id="cd17256">
    <property type="entry name" value="RMtype1_S_EcoJA65PI-TRD1-CR1_like"/>
    <property type="match status" value="1"/>
</dbReference>
<proteinExistence type="inferred from homology"/>
<accession>A0A1G5SFY1</accession>
<dbReference type="Gene3D" id="3.90.220.20">
    <property type="entry name" value="DNA methylase specificity domains"/>
    <property type="match status" value="2"/>
</dbReference>
<dbReference type="Gene3D" id="1.10.287.1120">
    <property type="entry name" value="Bipartite methylase S protein"/>
    <property type="match status" value="1"/>
</dbReference>
<organism evidence="6 7">
    <name type="scientific">Nitrosomonas mobilis</name>
    <dbReference type="NCBI Taxonomy" id="51642"/>
    <lineage>
        <taxon>Bacteria</taxon>
        <taxon>Pseudomonadati</taxon>
        <taxon>Pseudomonadota</taxon>
        <taxon>Betaproteobacteria</taxon>
        <taxon>Nitrosomonadales</taxon>
        <taxon>Nitrosomonadaceae</taxon>
        <taxon>Nitrosomonas</taxon>
    </lineage>
</organism>
<dbReference type="InterPro" id="IPR052021">
    <property type="entry name" value="Type-I_RS_S_subunit"/>
</dbReference>
<evidence type="ECO:0000256" key="3">
    <source>
        <dbReference type="ARBA" id="ARBA00023125"/>
    </source>
</evidence>
<comment type="similarity">
    <text evidence="1">Belongs to the type-I restriction system S methylase family.</text>
</comment>
<dbReference type="SUPFAM" id="SSF81301">
    <property type="entry name" value="Nucleotidyltransferase"/>
    <property type="match status" value="1"/>
</dbReference>
<sequence>MSEGVPLIDIRPDHWEIVRDILKKHVPQYAVWAFGSRAKWHAKPYSDLDLAIITDKPLSLAVSAALADDFSESDLPWKVDVVDWATISASFREIIERDKVVVQEGSESVGMAGEWRGISLGKACSKIGSGATPRGGKEAYLGGDTALIRSQNIYNDRFVHDGLVFIDNKQADELKNVVVEKGDVLLNITGDSVARCCQVDADVLPARVNQHVAIIRPNAEVLDAAFLRYSLVSPSLQAHLLALASAGATRNALTKTMIESLSIAAPSITEQRAIAHILGTLDDKIELNRRRNQTLEAMARALFKDWFVDFGPVRAKMEGREPYLPADLWQHFPGRLDADGKPEGWESGRLDDALVLQRGFDLPASARTHGMYPVMAASGINGYHDKHMAKGPGITTGRSGILGRVFLVQSDFWPLNTSLWVKEFKRVSPFYAFELLRGLDFEMFNAGSAVPTLNRNHVHNLPIFLPPRQLIDSFDEQVMPMRTAQQKNEDECEFLAQLRDTLLPKLISGELRVPGATRMAREVA</sequence>
<dbReference type="Gene3D" id="3.30.460.10">
    <property type="entry name" value="Beta Polymerase, domain 2"/>
    <property type="match status" value="1"/>
</dbReference>
<dbReference type="GO" id="GO:0009307">
    <property type="term" value="P:DNA restriction-modification system"/>
    <property type="evidence" value="ECO:0007669"/>
    <property type="project" value="UniProtKB-KW"/>
</dbReference>
<dbReference type="EMBL" id="FMWO01000049">
    <property type="protein sequence ID" value="SCZ85770.1"/>
    <property type="molecule type" value="Genomic_DNA"/>
</dbReference>
<feature type="domain" description="Type I restriction modification DNA specificity" evidence="4">
    <location>
        <begin position="127"/>
        <end position="296"/>
    </location>
</feature>
<evidence type="ECO:0000259" key="4">
    <source>
        <dbReference type="Pfam" id="PF01420"/>
    </source>
</evidence>
<keyword evidence="3" id="KW-0238">DNA-binding</keyword>
<evidence type="ECO:0000259" key="5">
    <source>
        <dbReference type="Pfam" id="PF18765"/>
    </source>
</evidence>
<dbReference type="CDD" id="cd17267">
    <property type="entry name" value="RMtype1_S_EcoAO83I-TRD1-CR1_like"/>
    <property type="match status" value="1"/>
</dbReference>
<dbReference type="AlphaFoldDB" id="A0A1G5SFY1"/>
<dbReference type="GO" id="GO:0003677">
    <property type="term" value="F:DNA binding"/>
    <property type="evidence" value="ECO:0007669"/>
    <property type="project" value="UniProtKB-KW"/>
</dbReference>
<gene>
    <name evidence="6" type="ORF">NSMM_410005</name>
</gene>
<evidence type="ECO:0000256" key="2">
    <source>
        <dbReference type="ARBA" id="ARBA00022747"/>
    </source>
</evidence>
<evidence type="ECO:0000256" key="1">
    <source>
        <dbReference type="ARBA" id="ARBA00010923"/>
    </source>
</evidence>
<dbReference type="InterPro" id="IPR041633">
    <property type="entry name" value="Polbeta"/>
</dbReference>
<dbReference type="STRING" id="51642.NSMM_410005"/>
<dbReference type="SUPFAM" id="SSF116734">
    <property type="entry name" value="DNA methylase specificity domain"/>
    <property type="match status" value="2"/>
</dbReference>
<keyword evidence="2" id="KW-0680">Restriction system</keyword>
<dbReference type="Proteomes" id="UP000198729">
    <property type="component" value="Unassembled WGS sequence"/>
</dbReference>
<dbReference type="RefSeq" id="WP_218121044.1">
    <property type="nucleotide sequence ID" value="NZ_FMWO01000049.1"/>
</dbReference>
<dbReference type="CDD" id="cd05403">
    <property type="entry name" value="NT_KNTase_like"/>
    <property type="match status" value="1"/>
</dbReference>
<evidence type="ECO:0000313" key="6">
    <source>
        <dbReference type="EMBL" id="SCZ85770.1"/>
    </source>
</evidence>
<dbReference type="PANTHER" id="PTHR30408">
    <property type="entry name" value="TYPE-1 RESTRICTION ENZYME ECOKI SPECIFICITY PROTEIN"/>
    <property type="match status" value="1"/>
</dbReference>
<dbReference type="Pfam" id="PF01420">
    <property type="entry name" value="Methylase_S"/>
    <property type="match status" value="1"/>
</dbReference>
<evidence type="ECO:0000313" key="7">
    <source>
        <dbReference type="Proteomes" id="UP000198729"/>
    </source>
</evidence>